<dbReference type="EMBL" id="BGZK01000671">
    <property type="protein sequence ID" value="GBP55549.1"/>
    <property type="molecule type" value="Genomic_DNA"/>
</dbReference>
<protein>
    <submittedName>
        <fullName evidence="1">Retrovirus-related Pol polyprotein from type-1 retrotransposable element R1 3</fullName>
    </submittedName>
</protein>
<evidence type="ECO:0000313" key="2">
    <source>
        <dbReference type="Proteomes" id="UP000299102"/>
    </source>
</evidence>
<dbReference type="Proteomes" id="UP000299102">
    <property type="component" value="Unassembled WGS sequence"/>
</dbReference>
<accession>A0A4C1WZP5</accession>
<organism evidence="1 2">
    <name type="scientific">Eumeta variegata</name>
    <name type="common">Bagworm moth</name>
    <name type="synonym">Eumeta japonica</name>
    <dbReference type="NCBI Taxonomy" id="151549"/>
    <lineage>
        <taxon>Eukaryota</taxon>
        <taxon>Metazoa</taxon>
        <taxon>Ecdysozoa</taxon>
        <taxon>Arthropoda</taxon>
        <taxon>Hexapoda</taxon>
        <taxon>Insecta</taxon>
        <taxon>Pterygota</taxon>
        <taxon>Neoptera</taxon>
        <taxon>Endopterygota</taxon>
        <taxon>Lepidoptera</taxon>
        <taxon>Glossata</taxon>
        <taxon>Ditrysia</taxon>
        <taxon>Tineoidea</taxon>
        <taxon>Psychidae</taxon>
        <taxon>Oiketicinae</taxon>
        <taxon>Eumeta</taxon>
    </lineage>
</organism>
<proteinExistence type="predicted"/>
<sequence>MIDSVKKRGKKVNIANIKVMTHAKKVVTSLEEWQQRYAEGSTGEIIKCFFSRVEQAYTVLRKIEKEPQVAQTLTGHGRFAQYLYRFKLRDSPYCAFDPVKIQDLLHILEDCDMLHRERAALETVIDVRIERRNFQEILEDVTKREKFLVFCAKVVEICNRINK</sequence>
<gene>
    <name evidence="1" type="ORF">EVAR_36273_1</name>
</gene>
<keyword evidence="2" id="KW-1185">Reference proteome</keyword>
<dbReference type="AlphaFoldDB" id="A0A4C1WZP5"/>
<evidence type="ECO:0000313" key="1">
    <source>
        <dbReference type="EMBL" id="GBP55549.1"/>
    </source>
</evidence>
<reference evidence="1 2" key="1">
    <citation type="journal article" date="2019" name="Commun. Biol.">
        <title>The bagworm genome reveals a unique fibroin gene that provides high tensile strength.</title>
        <authorList>
            <person name="Kono N."/>
            <person name="Nakamura H."/>
            <person name="Ohtoshi R."/>
            <person name="Tomita M."/>
            <person name="Numata K."/>
            <person name="Arakawa K."/>
        </authorList>
    </citation>
    <scope>NUCLEOTIDE SEQUENCE [LARGE SCALE GENOMIC DNA]</scope>
</reference>
<dbReference type="OrthoDB" id="411823at2759"/>
<comment type="caution">
    <text evidence="1">The sequence shown here is derived from an EMBL/GenBank/DDBJ whole genome shotgun (WGS) entry which is preliminary data.</text>
</comment>
<name>A0A4C1WZP5_EUMVA</name>